<gene>
    <name evidence="2" type="ORF">DY000_02036208</name>
</gene>
<evidence type="ECO:0000313" key="3">
    <source>
        <dbReference type="Proteomes" id="UP000266723"/>
    </source>
</evidence>
<dbReference type="Pfam" id="PF25210">
    <property type="entry name" value="Kelch_FKB95"/>
    <property type="match status" value="1"/>
</dbReference>
<comment type="caution">
    <text evidence="2">The sequence shown here is derived from an EMBL/GenBank/DDBJ whole genome shotgun (WGS) entry which is preliminary data.</text>
</comment>
<keyword evidence="3" id="KW-1185">Reference proteome</keyword>
<dbReference type="PANTHER" id="PTHR24414:SF105">
    <property type="entry name" value="F-BOX DOMAIN-CONTAINING PROTEIN"/>
    <property type="match status" value="1"/>
</dbReference>
<dbReference type="PANTHER" id="PTHR24414">
    <property type="entry name" value="F-BOX/KELCH-REPEAT PROTEIN SKIP4"/>
    <property type="match status" value="1"/>
</dbReference>
<organism evidence="2 3">
    <name type="scientific">Brassica cretica</name>
    <name type="common">Mustard</name>
    <dbReference type="NCBI Taxonomy" id="69181"/>
    <lineage>
        <taxon>Eukaryota</taxon>
        <taxon>Viridiplantae</taxon>
        <taxon>Streptophyta</taxon>
        <taxon>Embryophyta</taxon>
        <taxon>Tracheophyta</taxon>
        <taxon>Spermatophyta</taxon>
        <taxon>Magnoliopsida</taxon>
        <taxon>eudicotyledons</taxon>
        <taxon>Gunneridae</taxon>
        <taxon>Pentapetalae</taxon>
        <taxon>rosids</taxon>
        <taxon>malvids</taxon>
        <taxon>Brassicales</taxon>
        <taxon>Brassicaceae</taxon>
        <taxon>Brassiceae</taxon>
        <taxon>Brassica</taxon>
    </lineage>
</organism>
<reference evidence="2 3" key="1">
    <citation type="journal article" date="2020" name="BMC Genomics">
        <title>Intraspecific diversification of the crop wild relative Brassica cretica Lam. using demographic model selection.</title>
        <authorList>
            <person name="Kioukis A."/>
            <person name="Michalopoulou V.A."/>
            <person name="Briers L."/>
            <person name="Pirintsos S."/>
            <person name="Studholme D.J."/>
            <person name="Pavlidis P."/>
            <person name="Sarris P.F."/>
        </authorList>
    </citation>
    <scope>NUCLEOTIDE SEQUENCE [LARGE SCALE GENOMIC DNA]</scope>
    <source>
        <strain evidence="3">cv. PFS-1207/04</strain>
    </source>
</reference>
<accession>A0ABQ7B6R0</accession>
<protein>
    <recommendedName>
        <fullName evidence="1">FKB95-like N-terminal Kelch domain-containing protein</fullName>
    </recommendedName>
</protein>
<dbReference type="EMBL" id="QGKV02001507">
    <property type="protein sequence ID" value="KAF3527890.1"/>
    <property type="molecule type" value="Genomic_DNA"/>
</dbReference>
<dbReference type="SUPFAM" id="SSF117281">
    <property type="entry name" value="Kelch motif"/>
    <property type="match status" value="1"/>
</dbReference>
<feature type="domain" description="FKB95-like N-terminal Kelch" evidence="1">
    <location>
        <begin position="5"/>
        <end position="156"/>
    </location>
</feature>
<name>A0ABQ7B6R0_BRACR</name>
<dbReference type="InterPro" id="IPR015915">
    <property type="entry name" value="Kelch-typ_b-propeller"/>
</dbReference>
<sequence>MEQIPCPNYLRPAQSSTLVSVGSDIYKIGGANHLHECKIWKRNYCVSVSVLDCRTHTWRQAPSMGMARNANATATLFDGKIYVAGGCDEDYVSKPNWIEAFDLETQTWGPVTNPRIFRLYEEDRVKGFEAKTVSLEGKLYIFGDDAAVMVRVRKGDVWYVSGLPELSPDPQACQVEMVDLGGKIGFLWDQYLYTATNQECRVWCAEIALERRDGDEMWGKVEWFDSVLRTHQSCSSFHVVSASV</sequence>
<evidence type="ECO:0000259" key="1">
    <source>
        <dbReference type="Pfam" id="PF25210"/>
    </source>
</evidence>
<evidence type="ECO:0000313" key="2">
    <source>
        <dbReference type="EMBL" id="KAF3527890.1"/>
    </source>
</evidence>
<dbReference type="InterPro" id="IPR050354">
    <property type="entry name" value="F-box/kelch-repeat_ARATH"/>
</dbReference>
<proteinExistence type="predicted"/>
<dbReference type="Proteomes" id="UP000266723">
    <property type="component" value="Unassembled WGS sequence"/>
</dbReference>
<dbReference type="Gene3D" id="2.120.10.80">
    <property type="entry name" value="Kelch-type beta propeller"/>
    <property type="match status" value="1"/>
</dbReference>
<dbReference type="InterPro" id="IPR057499">
    <property type="entry name" value="Kelch_FKB95"/>
</dbReference>